<dbReference type="Pfam" id="PF05721">
    <property type="entry name" value="PhyH"/>
    <property type="match status" value="1"/>
</dbReference>
<evidence type="ECO:0000313" key="1">
    <source>
        <dbReference type="EMBL" id="OXM83658.1"/>
    </source>
</evidence>
<dbReference type="GO" id="GO:0005506">
    <property type="term" value="F:iron ion binding"/>
    <property type="evidence" value="ECO:0007669"/>
    <property type="project" value="UniProtKB-ARBA"/>
</dbReference>
<dbReference type="PANTHER" id="PTHR20883:SF46">
    <property type="entry name" value="PHYTANOYL-COA HYDROXYLASE"/>
    <property type="match status" value="1"/>
</dbReference>
<evidence type="ECO:0008006" key="3">
    <source>
        <dbReference type="Google" id="ProtNLM"/>
    </source>
</evidence>
<accession>A0A229UJN1</accession>
<reference evidence="1 2" key="1">
    <citation type="submission" date="2017-07" db="EMBL/GenBank/DDBJ databases">
        <title>Genome sequencing and assembly of Paenibacillus rigui.</title>
        <authorList>
            <person name="Mayilraj S."/>
        </authorList>
    </citation>
    <scope>NUCLEOTIDE SEQUENCE [LARGE SCALE GENOMIC DNA]</scope>
    <source>
        <strain evidence="1 2">JCM 16352</strain>
    </source>
</reference>
<name>A0A229UJN1_9BACL</name>
<gene>
    <name evidence="1" type="ORF">CF651_24535</name>
</gene>
<dbReference type="EMBL" id="NMQW01000040">
    <property type="protein sequence ID" value="OXM83658.1"/>
    <property type="molecule type" value="Genomic_DNA"/>
</dbReference>
<comment type="caution">
    <text evidence="1">The sequence shown here is derived from an EMBL/GenBank/DDBJ whole genome shotgun (WGS) entry which is preliminary data.</text>
</comment>
<evidence type="ECO:0000313" key="2">
    <source>
        <dbReference type="Proteomes" id="UP000215509"/>
    </source>
</evidence>
<dbReference type="SUPFAM" id="SSF51197">
    <property type="entry name" value="Clavaminate synthase-like"/>
    <property type="match status" value="1"/>
</dbReference>
<dbReference type="AlphaFoldDB" id="A0A229UJN1"/>
<organism evidence="1 2">
    <name type="scientific">Paenibacillus rigui</name>
    <dbReference type="NCBI Taxonomy" id="554312"/>
    <lineage>
        <taxon>Bacteria</taxon>
        <taxon>Bacillati</taxon>
        <taxon>Bacillota</taxon>
        <taxon>Bacilli</taxon>
        <taxon>Bacillales</taxon>
        <taxon>Paenibacillaceae</taxon>
        <taxon>Paenibacillus</taxon>
    </lineage>
</organism>
<sequence>MLTMASKAEDKEALYAYKTEEEQQLARTIADTLYRYDAVATDRLAKLSELTDAHVKQFWEQGYLVVDEVLNAEEVASALEALMDILYGRSQGSKIQFVKPRSELHSEEEIELAARKIHDYVAHEPRLKAIADHPDVMAAMAKLFGEGARLAQDQAILKPPTGGAEKPWHQDMAYGNLAYDQSVIGLWLALDPAELDNGCMHVIPYSHREGAVPHYAVRDWQLCDVSVHVERDVAVPLKPGGALIFSGLLHHGTPPNFSLKRRRALQLHYASESAKKLTPQEYKKMFTNEMTGAEC</sequence>
<keyword evidence="2" id="KW-1185">Reference proteome</keyword>
<dbReference type="InterPro" id="IPR008775">
    <property type="entry name" value="Phytyl_CoA_dOase-like"/>
</dbReference>
<dbReference type="Gene3D" id="2.60.120.620">
    <property type="entry name" value="q2cbj1_9rhob like domain"/>
    <property type="match status" value="1"/>
</dbReference>
<proteinExistence type="predicted"/>
<dbReference type="OrthoDB" id="9814777at2"/>
<dbReference type="GO" id="GO:0016706">
    <property type="term" value="F:2-oxoglutarate-dependent dioxygenase activity"/>
    <property type="evidence" value="ECO:0007669"/>
    <property type="project" value="UniProtKB-ARBA"/>
</dbReference>
<protein>
    <recommendedName>
        <fullName evidence="3">Phytanoyl-CoA dioxygenase</fullName>
    </recommendedName>
</protein>
<dbReference type="Proteomes" id="UP000215509">
    <property type="component" value="Unassembled WGS sequence"/>
</dbReference>
<dbReference type="PANTHER" id="PTHR20883">
    <property type="entry name" value="PHYTANOYL-COA DIOXYGENASE DOMAIN CONTAINING 1"/>
    <property type="match status" value="1"/>
</dbReference>